<evidence type="ECO:0000313" key="2">
    <source>
        <dbReference type="EMBL" id="KAL1588137.1"/>
    </source>
</evidence>
<dbReference type="EMBL" id="JAAQHG020000008">
    <property type="protein sequence ID" value="KAL1588137.1"/>
    <property type="molecule type" value="Genomic_DNA"/>
</dbReference>
<evidence type="ECO:0000313" key="3">
    <source>
        <dbReference type="Proteomes" id="UP000803884"/>
    </source>
</evidence>
<feature type="compositionally biased region" description="Low complexity" evidence="1">
    <location>
        <begin position="450"/>
        <end position="468"/>
    </location>
</feature>
<dbReference type="Proteomes" id="UP000803884">
    <property type="component" value="Unassembled WGS sequence"/>
</dbReference>
<feature type="compositionally biased region" description="Basic and acidic residues" evidence="1">
    <location>
        <begin position="350"/>
        <end position="372"/>
    </location>
</feature>
<feature type="compositionally biased region" description="Pro residues" evidence="1">
    <location>
        <begin position="498"/>
        <end position="515"/>
    </location>
</feature>
<organism evidence="2 3">
    <name type="scientific">Cladosporium halotolerans</name>
    <dbReference type="NCBI Taxonomy" id="1052096"/>
    <lineage>
        <taxon>Eukaryota</taxon>
        <taxon>Fungi</taxon>
        <taxon>Dikarya</taxon>
        <taxon>Ascomycota</taxon>
        <taxon>Pezizomycotina</taxon>
        <taxon>Dothideomycetes</taxon>
        <taxon>Dothideomycetidae</taxon>
        <taxon>Cladosporiales</taxon>
        <taxon>Cladosporiaceae</taxon>
        <taxon>Cladosporium</taxon>
    </lineage>
</organism>
<feature type="compositionally biased region" description="Basic and acidic residues" evidence="1">
    <location>
        <begin position="432"/>
        <end position="443"/>
    </location>
</feature>
<dbReference type="GeneID" id="96004731"/>
<feature type="region of interest" description="Disordered" evidence="1">
    <location>
        <begin position="306"/>
        <end position="328"/>
    </location>
</feature>
<feature type="compositionally biased region" description="Polar residues" evidence="1">
    <location>
        <begin position="318"/>
        <end position="328"/>
    </location>
</feature>
<feature type="compositionally biased region" description="Basic and acidic residues" evidence="1">
    <location>
        <begin position="587"/>
        <end position="604"/>
    </location>
</feature>
<feature type="region of interest" description="Disordered" evidence="1">
    <location>
        <begin position="342"/>
        <end position="539"/>
    </location>
</feature>
<name>A0AB34KVV5_9PEZI</name>
<protein>
    <submittedName>
        <fullName evidence="2">Uncharacterized protein</fullName>
    </submittedName>
</protein>
<dbReference type="AlphaFoldDB" id="A0AB34KVV5"/>
<feature type="region of interest" description="Disordered" evidence="1">
    <location>
        <begin position="587"/>
        <end position="620"/>
    </location>
</feature>
<reference evidence="2 3" key="1">
    <citation type="journal article" date="2020" name="Microbiol. Resour. Announc.">
        <title>Draft Genome Sequence of a Cladosporium Species Isolated from the Mesophotic Ascidian Didemnum maculosum.</title>
        <authorList>
            <person name="Gioti A."/>
            <person name="Siaperas R."/>
            <person name="Nikolaivits E."/>
            <person name="Le Goff G."/>
            <person name="Ouazzani J."/>
            <person name="Kotoulas G."/>
            <person name="Topakas E."/>
        </authorList>
    </citation>
    <scope>NUCLEOTIDE SEQUENCE [LARGE SCALE GENOMIC DNA]</scope>
    <source>
        <strain evidence="2 3">TM138-S3</strain>
    </source>
</reference>
<comment type="caution">
    <text evidence="2">The sequence shown here is derived from an EMBL/GenBank/DDBJ whole genome shotgun (WGS) entry which is preliminary data.</text>
</comment>
<evidence type="ECO:0000256" key="1">
    <source>
        <dbReference type="SAM" id="MobiDB-lite"/>
    </source>
</evidence>
<dbReference type="RefSeq" id="XP_069231242.1">
    <property type="nucleotide sequence ID" value="XM_069371893.1"/>
</dbReference>
<gene>
    <name evidence="2" type="ORF">WHR41_03287</name>
</gene>
<keyword evidence="3" id="KW-1185">Reference proteome</keyword>
<accession>A0AB34KVV5</accession>
<feature type="compositionally biased region" description="Basic and acidic residues" evidence="1">
    <location>
        <begin position="306"/>
        <end position="316"/>
    </location>
</feature>
<sequence>MLIAPTMTLEYRTSTGVAVVLHGLEGDLDFLNHRAQMLKGAVHPFSDRKVQESIKKAATAIYEQQKFTPDYHQRVRTGETPLGWFLCAVHRIVPSRAESYVNYGCRSNTSLPLEHLSSLPPWFRDIDPNKSEDFSECDLPTLPTSNMLPLAQWAGIFYAVVGEITFLYHDLKSRYGQRMEQGGIILHEHGMNDNHNTPVSVWDLAQLLELHWAILTNPRLLATLDYAVMQHAAMRRKDGAVPTLPEVLQSDGLEDIQQRSYAEIAQMLAEKYAQDVKIAVRTNVKEVTEMLACNTAMHERRTELQKIETQSKKDDSTEQSSSRNQQIQKTVRAEIEQLLTQSSLSQLDAASERSSPKRRTEPKGSRSARKEASLAYVGERNIGNYNPYRDYSGQRYPQEATSRIDAPSPAPKKPYFYGSTPSRKPLPAKSTLSEEGRSQRENDPQLQKASTRTTSTRPTPLLSTQPSSDIHESFETARTGPGAASSSDGDAQLVAATSPPPPARSPTAPTAPSPFGPQGDPLNPVPRARAEQRYVSAGGDAPLHRREVLGGFELPMEAGAAGATFSAGRDELFARISAREQLGLVAREEEAARGREGEREREGRGSVWRRVTGRKSGEQR</sequence>
<proteinExistence type="predicted"/>